<dbReference type="Pfam" id="PF12796">
    <property type="entry name" value="Ank_2"/>
    <property type="match status" value="2"/>
</dbReference>
<dbReference type="CDD" id="cd18186">
    <property type="entry name" value="BTB_POZ_ZBTB_KLHL-like"/>
    <property type="match status" value="1"/>
</dbReference>
<feature type="repeat" description="ANK" evidence="3">
    <location>
        <begin position="278"/>
        <end position="311"/>
    </location>
</feature>
<evidence type="ECO:0000256" key="3">
    <source>
        <dbReference type="PROSITE-ProRule" id="PRU00023"/>
    </source>
</evidence>
<feature type="region of interest" description="Disordered" evidence="4">
    <location>
        <begin position="577"/>
        <end position="603"/>
    </location>
</feature>
<dbReference type="AlphaFoldDB" id="A0A9Q0L9U6"/>
<dbReference type="Proteomes" id="UP001149090">
    <property type="component" value="Unassembled WGS sequence"/>
</dbReference>
<sequence length="603" mass="69209">MDFFRNRALSVNDVSVVLDRYADFRDDDNQLTLLHIVCKKKISSETFHGYLLELQNQKDLLESKSDPNSIDNSQHSPLHYACKIQSGTETINTLLSYKADPNIKDSESNQPLHFACKFSAGIGTIKLLVQNKAKINKANKKGETPLLLSCKHNASIKTIEYLLDQKADATVFDKQKNNSLHYACRYKEKNLHLIQLLYQNGTDLNARNEDLVTPFLYACSNGAKIEVLEFLLSNGANIHDLDKFGNSPLHYAALLNAEYSVFQFLLEKGVDVNLTNQKGESVLHLLSLQNSDPQIFELILQSGANVNLKDNDNMTPLFRLCFFGSRAFNSIILLISYGAVYFGKTPCNLSPNPTSSSMSIFSNEILRLYTKQLFCDLHISSSTNKLFGAHKLILSFRLTKNLDQIFPKFSTFSNEELEYFLRFIYSGVINNQEDFDLIAKLGDKLGISKEVIFSKMSRSGLISDFQKMFQDEDSKDFKILLGNEHIKVHKLVLVARSGLYRGMFLNVKDDSNQVNDYNSRSFQFLQHFIKFLYYDDIPNDLSPGFYKDFIKSIDFYQLNTDSYLKLRSNQILKNFKGKTNSNSKKKREEKKNRRNDEWEDFFK</sequence>
<dbReference type="InterPro" id="IPR011333">
    <property type="entry name" value="SKP1/BTB/POZ_sf"/>
</dbReference>
<dbReference type="SMART" id="SM00225">
    <property type="entry name" value="BTB"/>
    <property type="match status" value="2"/>
</dbReference>
<feature type="repeat" description="ANK" evidence="3">
    <location>
        <begin position="244"/>
        <end position="277"/>
    </location>
</feature>
<dbReference type="PROSITE" id="PS50097">
    <property type="entry name" value="BTB"/>
    <property type="match status" value="1"/>
</dbReference>
<dbReference type="Pfam" id="PF00651">
    <property type="entry name" value="BTB"/>
    <property type="match status" value="1"/>
</dbReference>
<dbReference type="PROSITE" id="PS50297">
    <property type="entry name" value="ANK_REP_REGION"/>
    <property type="match status" value="3"/>
</dbReference>
<dbReference type="Gene3D" id="3.30.710.10">
    <property type="entry name" value="Potassium Channel Kv1.1, Chain A"/>
    <property type="match status" value="2"/>
</dbReference>
<keyword evidence="7" id="KW-1185">Reference proteome</keyword>
<dbReference type="PROSITE" id="PS50088">
    <property type="entry name" value="ANK_REPEAT"/>
    <property type="match status" value="6"/>
</dbReference>
<evidence type="ECO:0000256" key="1">
    <source>
        <dbReference type="ARBA" id="ARBA00022737"/>
    </source>
</evidence>
<dbReference type="InterPro" id="IPR036770">
    <property type="entry name" value="Ankyrin_rpt-contain_sf"/>
</dbReference>
<dbReference type="EMBL" id="JAPDFW010000110">
    <property type="protein sequence ID" value="KAJ5068977.1"/>
    <property type="molecule type" value="Genomic_DNA"/>
</dbReference>
<dbReference type="PANTHER" id="PTHR24193:SF121">
    <property type="entry name" value="ADA2A-CONTAINING COMPLEX COMPONENT 3, ISOFORM D"/>
    <property type="match status" value="1"/>
</dbReference>
<dbReference type="Gene3D" id="1.25.40.20">
    <property type="entry name" value="Ankyrin repeat-containing domain"/>
    <property type="match status" value="1"/>
</dbReference>
<name>A0A9Q0L9U6_ANAIG</name>
<evidence type="ECO:0000313" key="7">
    <source>
        <dbReference type="Proteomes" id="UP001149090"/>
    </source>
</evidence>
<reference evidence="6" key="1">
    <citation type="submission" date="2022-10" db="EMBL/GenBank/DDBJ databases">
        <title>Novel sulphate-reducing endosymbionts in the free-living metamonad Anaeramoeba.</title>
        <authorList>
            <person name="Jerlstrom-Hultqvist J."/>
            <person name="Cepicka I."/>
            <person name="Gallot-Lavallee L."/>
            <person name="Salas-Leiva D."/>
            <person name="Curtis B.A."/>
            <person name="Zahonova K."/>
            <person name="Pipaliya S."/>
            <person name="Dacks J."/>
            <person name="Roger A.J."/>
        </authorList>
    </citation>
    <scope>NUCLEOTIDE SEQUENCE</scope>
    <source>
        <strain evidence="6">BMAN</strain>
    </source>
</reference>
<evidence type="ECO:0000313" key="6">
    <source>
        <dbReference type="EMBL" id="KAJ5068977.1"/>
    </source>
</evidence>
<keyword evidence="1" id="KW-0677">Repeat</keyword>
<dbReference type="OrthoDB" id="194358at2759"/>
<evidence type="ECO:0000259" key="5">
    <source>
        <dbReference type="PROSITE" id="PS50097"/>
    </source>
</evidence>
<dbReference type="SMART" id="SM00248">
    <property type="entry name" value="ANK"/>
    <property type="match status" value="7"/>
</dbReference>
<dbReference type="GO" id="GO:0000976">
    <property type="term" value="F:transcription cis-regulatory region binding"/>
    <property type="evidence" value="ECO:0007669"/>
    <property type="project" value="TreeGrafter"/>
</dbReference>
<proteinExistence type="predicted"/>
<evidence type="ECO:0000256" key="4">
    <source>
        <dbReference type="SAM" id="MobiDB-lite"/>
    </source>
</evidence>
<feature type="repeat" description="ANK" evidence="3">
    <location>
        <begin position="210"/>
        <end position="243"/>
    </location>
</feature>
<dbReference type="SUPFAM" id="SSF54695">
    <property type="entry name" value="POZ domain"/>
    <property type="match status" value="2"/>
</dbReference>
<comment type="caution">
    <text evidence="6">The sequence shown here is derived from an EMBL/GenBank/DDBJ whole genome shotgun (WGS) entry which is preliminary data.</text>
</comment>
<feature type="domain" description="BTB" evidence="5">
    <location>
        <begin position="475"/>
        <end position="541"/>
    </location>
</feature>
<organism evidence="6 7">
    <name type="scientific">Anaeramoeba ignava</name>
    <name type="common">Anaerobic marine amoeba</name>
    <dbReference type="NCBI Taxonomy" id="1746090"/>
    <lineage>
        <taxon>Eukaryota</taxon>
        <taxon>Metamonada</taxon>
        <taxon>Anaeramoebidae</taxon>
        <taxon>Anaeramoeba</taxon>
    </lineage>
</organism>
<gene>
    <name evidence="6" type="ORF">M0811_12014</name>
</gene>
<protein>
    <submittedName>
        <fullName evidence="6">Ankyrin repeat-containing protein</fullName>
    </submittedName>
</protein>
<dbReference type="GO" id="GO:0005634">
    <property type="term" value="C:nucleus"/>
    <property type="evidence" value="ECO:0007669"/>
    <property type="project" value="TreeGrafter"/>
</dbReference>
<dbReference type="Pfam" id="PF00023">
    <property type="entry name" value="Ank"/>
    <property type="match status" value="1"/>
</dbReference>
<dbReference type="InterPro" id="IPR000210">
    <property type="entry name" value="BTB/POZ_dom"/>
</dbReference>
<feature type="compositionally biased region" description="Basic and acidic residues" evidence="4">
    <location>
        <begin position="589"/>
        <end position="603"/>
    </location>
</feature>
<accession>A0A9Q0L9U6</accession>
<dbReference type="InterPro" id="IPR050663">
    <property type="entry name" value="Ankyrin-SOCS_Box"/>
</dbReference>
<feature type="repeat" description="ANK" evidence="3">
    <location>
        <begin position="141"/>
        <end position="174"/>
    </location>
</feature>
<feature type="repeat" description="ANK" evidence="3">
    <location>
        <begin position="175"/>
        <end position="209"/>
    </location>
</feature>
<dbReference type="InterPro" id="IPR002110">
    <property type="entry name" value="Ankyrin_rpt"/>
</dbReference>
<feature type="repeat" description="ANK" evidence="3">
    <location>
        <begin position="73"/>
        <end position="106"/>
    </location>
</feature>
<dbReference type="GO" id="GO:0045944">
    <property type="term" value="P:positive regulation of transcription by RNA polymerase II"/>
    <property type="evidence" value="ECO:0007669"/>
    <property type="project" value="TreeGrafter"/>
</dbReference>
<dbReference type="PANTHER" id="PTHR24193">
    <property type="entry name" value="ANKYRIN REPEAT PROTEIN"/>
    <property type="match status" value="1"/>
</dbReference>
<evidence type="ECO:0000256" key="2">
    <source>
        <dbReference type="ARBA" id="ARBA00023043"/>
    </source>
</evidence>
<dbReference type="SUPFAM" id="SSF48403">
    <property type="entry name" value="Ankyrin repeat"/>
    <property type="match status" value="1"/>
</dbReference>
<keyword evidence="2 3" id="KW-0040">ANK repeat</keyword>